<feature type="region of interest" description="Disordered" evidence="1">
    <location>
        <begin position="136"/>
        <end position="187"/>
    </location>
</feature>
<reference evidence="2 3" key="1">
    <citation type="submission" date="2023-09" db="EMBL/GenBank/DDBJ databases">
        <title>Nesidiocoris tenuis whole genome shotgun sequence.</title>
        <authorList>
            <person name="Shibata T."/>
            <person name="Shimoda M."/>
            <person name="Kobayashi T."/>
            <person name="Uehara T."/>
        </authorList>
    </citation>
    <scope>NUCLEOTIDE SEQUENCE [LARGE SCALE GENOMIC DNA]</scope>
    <source>
        <strain evidence="2 3">Japan</strain>
    </source>
</reference>
<feature type="compositionally biased region" description="Pro residues" evidence="1">
    <location>
        <begin position="150"/>
        <end position="159"/>
    </location>
</feature>
<proteinExistence type="predicted"/>
<organism evidence="2 3">
    <name type="scientific">Nesidiocoris tenuis</name>
    <dbReference type="NCBI Taxonomy" id="355587"/>
    <lineage>
        <taxon>Eukaryota</taxon>
        <taxon>Metazoa</taxon>
        <taxon>Ecdysozoa</taxon>
        <taxon>Arthropoda</taxon>
        <taxon>Hexapoda</taxon>
        <taxon>Insecta</taxon>
        <taxon>Pterygota</taxon>
        <taxon>Neoptera</taxon>
        <taxon>Paraneoptera</taxon>
        <taxon>Hemiptera</taxon>
        <taxon>Heteroptera</taxon>
        <taxon>Panheteroptera</taxon>
        <taxon>Cimicomorpha</taxon>
        <taxon>Miridae</taxon>
        <taxon>Dicyphina</taxon>
        <taxon>Nesidiocoris</taxon>
    </lineage>
</organism>
<sequence>MRGSGGGGARYTYVELWQRQFNCGTESDLEVEQAERNSKKCRERWQRRGEWMRKIKVERYGGAERNRYNWMGGRKAEHESDHRETEGESFHCILGKNRNSLPYLNLPHLAVKREETRSRQLPRLYSLTFFAPELNSILRPHEPPPHRHPAPPPPPPSSSPSPHYEAAGSLKFRSKCKSEDDAAGLAD</sequence>
<evidence type="ECO:0000313" key="2">
    <source>
        <dbReference type="EMBL" id="BES90000.1"/>
    </source>
</evidence>
<name>A0ABN7AGK2_9HEMI</name>
<evidence type="ECO:0000313" key="3">
    <source>
        <dbReference type="Proteomes" id="UP001307889"/>
    </source>
</evidence>
<evidence type="ECO:0000256" key="1">
    <source>
        <dbReference type="SAM" id="MobiDB-lite"/>
    </source>
</evidence>
<keyword evidence="3" id="KW-1185">Reference proteome</keyword>
<accession>A0ABN7AGK2</accession>
<protein>
    <submittedName>
        <fullName evidence="2">Uncharacterized protein</fullName>
    </submittedName>
</protein>
<dbReference type="EMBL" id="AP028910">
    <property type="protein sequence ID" value="BES90000.1"/>
    <property type="molecule type" value="Genomic_DNA"/>
</dbReference>
<dbReference type="Proteomes" id="UP001307889">
    <property type="component" value="Chromosome 2"/>
</dbReference>
<gene>
    <name evidence="2" type="ORF">NTJ_02808</name>
</gene>